<dbReference type="OrthoDB" id="2157530at2759"/>
<feature type="transmembrane region" description="Helical" evidence="1">
    <location>
        <begin position="20"/>
        <end position="44"/>
    </location>
</feature>
<protein>
    <submittedName>
        <fullName evidence="2">Uncharacterized protein</fullName>
    </submittedName>
</protein>
<gene>
    <name evidence="2" type="ORF">BT63DRAFT_459683</name>
</gene>
<name>A0A6A6TZ00_9PEZI</name>
<reference evidence="2" key="1">
    <citation type="journal article" date="2020" name="Stud. Mycol.">
        <title>101 Dothideomycetes genomes: a test case for predicting lifestyles and emergence of pathogens.</title>
        <authorList>
            <person name="Haridas S."/>
            <person name="Albert R."/>
            <person name="Binder M."/>
            <person name="Bloem J."/>
            <person name="Labutti K."/>
            <person name="Salamov A."/>
            <person name="Andreopoulos B."/>
            <person name="Baker S."/>
            <person name="Barry K."/>
            <person name="Bills G."/>
            <person name="Bluhm B."/>
            <person name="Cannon C."/>
            <person name="Castanera R."/>
            <person name="Culley D."/>
            <person name="Daum C."/>
            <person name="Ezra D."/>
            <person name="Gonzalez J."/>
            <person name="Henrissat B."/>
            <person name="Kuo A."/>
            <person name="Liang C."/>
            <person name="Lipzen A."/>
            <person name="Lutzoni F."/>
            <person name="Magnuson J."/>
            <person name="Mondo S."/>
            <person name="Nolan M."/>
            <person name="Ohm R."/>
            <person name="Pangilinan J."/>
            <person name="Park H.-J."/>
            <person name="Ramirez L."/>
            <person name="Alfaro M."/>
            <person name="Sun H."/>
            <person name="Tritt A."/>
            <person name="Yoshinaga Y."/>
            <person name="Zwiers L.-H."/>
            <person name="Turgeon B."/>
            <person name="Goodwin S."/>
            <person name="Spatafora J."/>
            <person name="Crous P."/>
            <person name="Grigoriev I."/>
        </authorList>
    </citation>
    <scope>NUCLEOTIDE SEQUENCE</scope>
    <source>
        <strain evidence="2">CBS 115976</strain>
    </source>
</reference>
<keyword evidence="1" id="KW-0812">Transmembrane</keyword>
<proteinExistence type="predicted"/>
<evidence type="ECO:0000313" key="2">
    <source>
        <dbReference type="EMBL" id="KAF2665062.1"/>
    </source>
</evidence>
<accession>A0A6A6TZ00</accession>
<dbReference type="Proteomes" id="UP000799302">
    <property type="component" value="Unassembled WGS sequence"/>
</dbReference>
<keyword evidence="1" id="KW-1133">Transmembrane helix</keyword>
<dbReference type="EMBL" id="MU004241">
    <property type="protein sequence ID" value="KAF2665062.1"/>
    <property type="molecule type" value="Genomic_DNA"/>
</dbReference>
<organism evidence="2 3">
    <name type="scientific">Microthyrium microscopicum</name>
    <dbReference type="NCBI Taxonomy" id="703497"/>
    <lineage>
        <taxon>Eukaryota</taxon>
        <taxon>Fungi</taxon>
        <taxon>Dikarya</taxon>
        <taxon>Ascomycota</taxon>
        <taxon>Pezizomycotina</taxon>
        <taxon>Dothideomycetes</taxon>
        <taxon>Dothideomycetes incertae sedis</taxon>
        <taxon>Microthyriales</taxon>
        <taxon>Microthyriaceae</taxon>
        <taxon>Microthyrium</taxon>
    </lineage>
</organism>
<keyword evidence="3" id="KW-1185">Reference proteome</keyword>
<sequence length="204" mass="23004">MLKKLGPQAYSLDMRFRASIFLVIILLIIKLPLWIDLLIVTVIFATCDLPTCSTTFVLVLGFKFAPLFASVSTIAVWLYVWGWRGWKQEILRSLSTLSLSIIGNGDPTSTGPMHCAEYVQSLSYTFNKHLFGVTLYKYARLFPLSAKPGDKIAILHGCNVPFLLRRVESDKKEFFLVGECYVHGIMLGEAFESELFPVEDISLI</sequence>
<evidence type="ECO:0000313" key="3">
    <source>
        <dbReference type="Proteomes" id="UP000799302"/>
    </source>
</evidence>
<dbReference type="Pfam" id="PF26639">
    <property type="entry name" value="Het-6_barrel"/>
    <property type="match status" value="1"/>
</dbReference>
<feature type="transmembrane region" description="Helical" evidence="1">
    <location>
        <begin position="56"/>
        <end position="82"/>
    </location>
</feature>
<evidence type="ECO:0000256" key="1">
    <source>
        <dbReference type="SAM" id="Phobius"/>
    </source>
</evidence>
<keyword evidence="1" id="KW-0472">Membrane</keyword>
<dbReference type="AlphaFoldDB" id="A0A6A6TZ00"/>